<protein>
    <submittedName>
        <fullName evidence="3">HNH endonuclease</fullName>
    </submittedName>
</protein>
<accession>A0AAE9UP42</accession>
<dbReference type="InterPro" id="IPR003615">
    <property type="entry name" value="HNH_nuc"/>
</dbReference>
<dbReference type="InterPro" id="IPR044925">
    <property type="entry name" value="His-Me_finger_sf"/>
</dbReference>
<organism evidence="3 4">
    <name type="scientific">Streptococcus dysgalactiae</name>
    <dbReference type="NCBI Taxonomy" id="1334"/>
    <lineage>
        <taxon>Bacteria</taxon>
        <taxon>Bacillati</taxon>
        <taxon>Bacillota</taxon>
        <taxon>Bacilli</taxon>
        <taxon>Lactobacillales</taxon>
        <taxon>Streptococcaceae</taxon>
        <taxon>Streptococcus</taxon>
    </lineage>
</organism>
<dbReference type="EMBL" id="CP095081">
    <property type="protein sequence ID" value="WAI94170.1"/>
    <property type="molecule type" value="Genomic_DNA"/>
</dbReference>
<evidence type="ECO:0000313" key="4">
    <source>
        <dbReference type="Proteomes" id="UP001164948"/>
    </source>
</evidence>
<dbReference type="InterPro" id="IPR036388">
    <property type="entry name" value="WH-like_DNA-bd_sf"/>
</dbReference>
<keyword evidence="3" id="KW-0540">Nuclease</keyword>
<feature type="region of interest" description="Disordered" evidence="1">
    <location>
        <begin position="1"/>
        <end position="20"/>
    </location>
</feature>
<gene>
    <name evidence="3" type="ORF">MP619_04145</name>
</gene>
<sequence length="236" mass="27277">MLDNLKLGGPNRLAQSKPCENGETLNASRRRQYRAKYENLTWKKITQNPNYSINQNGVIRNDNTNQLKQPYVNQNTGYLIVDLWENNRGKKYSVHRLVAETFISNPACKPTVDHIDGDRQNNSVENLRWATYSEQNSRFGTVGVRSEEIVVKHYEERRKNRGGGRIEWLSVSEVLRFSSISEAADYFDCTLGNISQMLKVGTIGRRGLMRGYQFMYQTSRKTHKSVTTIETEQRFA</sequence>
<dbReference type="Gene3D" id="3.90.75.20">
    <property type="match status" value="1"/>
</dbReference>
<dbReference type="Proteomes" id="UP001164948">
    <property type="component" value="Chromosome"/>
</dbReference>
<keyword evidence="3" id="KW-0378">Hydrolase</keyword>
<dbReference type="SMART" id="SM00507">
    <property type="entry name" value="HNHc"/>
    <property type="match status" value="1"/>
</dbReference>
<reference evidence="3" key="1">
    <citation type="submission" date="2022-03" db="EMBL/GenBank/DDBJ databases">
        <title>Characterization and genomic analysis of a Streptococcus dysgalactiae associated with cultured channel catfish mortalities in China.</title>
        <authorList>
            <person name="Wang J."/>
            <person name="Geng Y."/>
        </authorList>
    </citation>
    <scope>NUCLEOTIDE SEQUENCE</scope>
    <source>
        <strain evidence="3">WJ001</strain>
    </source>
</reference>
<keyword evidence="3" id="KW-0255">Endonuclease</keyword>
<name>A0AAE9UP42_STRDY</name>
<evidence type="ECO:0000259" key="2">
    <source>
        <dbReference type="SMART" id="SM00507"/>
    </source>
</evidence>
<proteinExistence type="predicted"/>
<dbReference type="Pfam" id="PF13392">
    <property type="entry name" value="HNH_3"/>
    <property type="match status" value="1"/>
</dbReference>
<evidence type="ECO:0000313" key="3">
    <source>
        <dbReference type="EMBL" id="WAI94170.1"/>
    </source>
</evidence>
<dbReference type="Gene3D" id="1.10.10.10">
    <property type="entry name" value="Winged helix-like DNA-binding domain superfamily/Winged helix DNA-binding domain"/>
    <property type="match status" value="1"/>
</dbReference>
<dbReference type="SUPFAM" id="SSF54060">
    <property type="entry name" value="His-Me finger endonucleases"/>
    <property type="match status" value="1"/>
</dbReference>
<evidence type="ECO:0000256" key="1">
    <source>
        <dbReference type="SAM" id="MobiDB-lite"/>
    </source>
</evidence>
<dbReference type="GO" id="GO:0004519">
    <property type="term" value="F:endonuclease activity"/>
    <property type="evidence" value="ECO:0007669"/>
    <property type="project" value="UniProtKB-KW"/>
</dbReference>
<feature type="domain" description="HNH nuclease" evidence="2">
    <location>
        <begin position="88"/>
        <end position="136"/>
    </location>
</feature>
<dbReference type="AlphaFoldDB" id="A0AAE9UP42"/>